<organism evidence="2">
    <name type="scientific">Candidatus Kentrum eta</name>
    <dbReference type="NCBI Taxonomy" id="2126337"/>
    <lineage>
        <taxon>Bacteria</taxon>
        <taxon>Pseudomonadati</taxon>
        <taxon>Pseudomonadota</taxon>
        <taxon>Gammaproteobacteria</taxon>
        <taxon>Candidatus Kentrum</taxon>
    </lineage>
</organism>
<name>A0A450UAQ3_9GAMM</name>
<evidence type="ECO:0000313" key="3">
    <source>
        <dbReference type="EMBL" id="VFJ91129.1"/>
    </source>
</evidence>
<gene>
    <name evidence="2" type="ORF">BECKH772A_GA0070896_1001416</name>
    <name evidence="3" type="ORF">BECKH772B_GA0070898_1001416</name>
    <name evidence="4" type="ORF">BECKH772C_GA0070978_1001316</name>
</gene>
<evidence type="ECO:0000256" key="1">
    <source>
        <dbReference type="SAM" id="MobiDB-lite"/>
    </source>
</evidence>
<dbReference type="EMBL" id="CAADFI010000014">
    <property type="protein sequence ID" value="VFJ91129.1"/>
    <property type="molecule type" value="Genomic_DNA"/>
</dbReference>
<evidence type="ECO:0000313" key="4">
    <source>
        <dbReference type="EMBL" id="VFJ97445.1"/>
    </source>
</evidence>
<dbReference type="EMBL" id="CAADFJ010000013">
    <property type="protein sequence ID" value="VFJ97445.1"/>
    <property type="molecule type" value="Genomic_DNA"/>
</dbReference>
<feature type="region of interest" description="Disordered" evidence="1">
    <location>
        <begin position="31"/>
        <end position="63"/>
    </location>
</feature>
<feature type="compositionally biased region" description="Basic and acidic residues" evidence="1">
    <location>
        <begin position="35"/>
        <end position="45"/>
    </location>
</feature>
<evidence type="ECO:0000313" key="2">
    <source>
        <dbReference type="EMBL" id="VFJ89301.1"/>
    </source>
</evidence>
<proteinExistence type="predicted"/>
<reference evidence="2" key="1">
    <citation type="submission" date="2019-02" db="EMBL/GenBank/DDBJ databases">
        <authorList>
            <person name="Gruber-Vodicka R. H."/>
            <person name="Seah K. B. B."/>
        </authorList>
    </citation>
    <scope>NUCLEOTIDE SEQUENCE</scope>
    <source>
        <strain evidence="4">BECK_SA2B12</strain>
        <strain evidence="2">BECK_SA2B15</strain>
        <strain evidence="3">BECK_SA2B20</strain>
    </source>
</reference>
<sequence length="78" mass="8725">MHTMELKTTIGANGDIPLPAQYRAVHGKTALLESRPPDPEGREQTRPCPQRQPGSAKGILKIRCKDDEHLKDFGEYMP</sequence>
<dbReference type="AlphaFoldDB" id="A0A450UAQ3"/>
<protein>
    <submittedName>
        <fullName evidence="2">Uncharacterized protein</fullName>
    </submittedName>
</protein>
<dbReference type="EMBL" id="CAADFG010000014">
    <property type="protein sequence ID" value="VFJ89301.1"/>
    <property type="molecule type" value="Genomic_DNA"/>
</dbReference>
<accession>A0A450UAQ3</accession>